<keyword evidence="1" id="KW-0863">Zinc-finger</keyword>
<protein>
    <recommendedName>
        <fullName evidence="3">CCHC-type domain-containing protein</fullName>
    </recommendedName>
</protein>
<evidence type="ECO:0000256" key="1">
    <source>
        <dbReference type="PROSITE-ProRule" id="PRU00047"/>
    </source>
</evidence>
<dbReference type="GO" id="GO:0008270">
    <property type="term" value="F:zinc ion binding"/>
    <property type="evidence" value="ECO:0007669"/>
    <property type="project" value="UniProtKB-KW"/>
</dbReference>
<dbReference type="Pfam" id="PF00098">
    <property type="entry name" value="zf-CCHC"/>
    <property type="match status" value="1"/>
</dbReference>
<feature type="compositionally biased region" description="Basic and acidic residues" evidence="2">
    <location>
        <begin position="64"/>
        <end position="102"/>
    </location>
</feature>
<feature type="compositionally biased region" description="Basic and acidic residues" evidence="2">
    <location>
        <begin position="109"/>
        <end position="129"/>
    </location>
</feature>
<dbReference type="InterPro" id="IPR001878">
    <property type="entry name" value="Znf_CCHC"/>
</dbReference>
<evidence type="ECO:0000259" key="3">
    <source>
        <dbReference type="PROSITE" id="PS50158"/>
    </source>
</evidence>
<evidence type="ECO:0000313" key="4">
    <source>
        <dbReference type="EMBL" id="GBG74097.1"/>
    </source>
</evidence>
<feature type="compositionally biased region" description="Basic residues" evidence="2">
    <location>
        <begin position="210"/>
        <end position="227"/>
    </location>
</feature>
<dbReference type="EMBL" id="BFEA01000196">
    <property type="protein sequence ID" value="GBG74097.1"/>
    <property type="molecule type" value="Genomic_DNA"/>
</dbReference>
<dbReference type="Gramene" id="GBG74097">
    <property type="protein sequence ID" value="GBG74097"/>
    <property type="gene ID" value="CBR_g17808"/>
</dbReference>
<dbReference type="PROSITE" id="PS50158">
    <property type="entry name" value="ZF_CCHC"/>
    <property type="match status" value="1"/>
</dbReference>
<dbReference type="SUPFAM" id="SSF57756">
    <property type="entry name" value="Retrovirus zinc finger-like domains"/>
    <property type="match status" value="1"/>
</dbReference>
<dbReference type="InterPro" id="IPR036875">
    <property type="entry name" value="Znf_CCHC_sf"/>
</dbReference>
<keyword evidence="5" id="KW-1185">Reference proteome</keyword>
<dbReference type="GO" id="GO:0003676">
    <property type="term" value="F:nucleic acid binding"/>
    <property type="evidence" value="ECO:0007669"/>
    <property type="project" value="InterPro"/>
</dbReference>
<feature type="region of interest" description="Disordered" evidence="2">
    <location>
        <begin position="64"/>
        <end position="196"/>
    </location>
</feature>
<sequence length="645" mass="74403">MNNNMNNGNGNNNNDNFNGGYGGRGGMTYYECGKTGHMARDCWSKRGRSGQQDDEVHVFVRDLMEEKKEEKRKRAEEEQKGREKEKERKRELDIARRTEEMKLQLQADIEDKWRRQQEEMAKKDRERNLQTETVKNGSPKVSLRTRTISKAKSKRPVRRRHAKKRSSKQSTDSSTSSDSEISDSASSDSSEDSEEELLRMVRLLREEKRRVKSKRKQARGRPVRKAPARTCEKGECSKKSTSTLTQRLDAEDEPRTPLTRGDGRQEVVFTSGLTWADRWRNVKTQFGMSEVKIGGRSMLLRQAKKLCEVGGEVSFVKIRKTSTMTERYRHELLSLLKHPRRVTTLPRSPTKKVVGFYRVAGFFRKKETKERLKIKIDRVLKRKTGVSIRRRVTVKYPFDASVLQSKVRRKTEVTIDEKLLDVVVATFVKKKVRLVCTKNRSVASIVHNYRSFAHTLSVVCPCERFQVKKHEGHVLRRLIDIEETPFFVRNSKNVTKTDKQNSREDILQGISTATAYLGKCTRELDVATCFQEIGDRSAAWTERQVRDRALQYEGLVLAPVDRNPGDTALICPILYKHAFGKTFTWNPDYETVAASETEVLATSKRDYEETDLSELGKWKKDGSLGKAYVLPKDKDLQRWRPIAPA</sequence>
<comment type="caution">
    <text evidence="4">The sequence shown here is derived from an EMBL/GenBank/DDBJ whole genome shotgun (WGS) entry which is preliminary data.</text>
</comment>
<evidence type="ECO:0000256" key="2">
    <source>
        <dbReference type="SAM" id="MobiDB-lite"/>
    </source>
</evidence>
<name>A0A388KVM5_CHABU</name>
<proteinExistence type="predicted"/>
<reference evidence="4 5" key="1">
    <citation type="journal article" date="2018" name="Cell">
        <title>The Chara Genome: Secondary Complexity and Implications for Plant Terrestrialization.</title>
        <authorList>
            <person name="Nishiyama T."/>
            <person name="Sakayama H."/>
            <person name="Vries J.D."/>
            <person name="Buschmann H."/>
            <person name="Saint-Marcoux D."/>
            <person name="Ullrich K.K."/>
            <person name="Haas F.B."/>
            <person name="Vanderstraeten L."/>
            <person name="Becker D."/>
            <person name="Lang D."/>
            <person name="Vosolsobe S."/>
            <person name="Rombauts S."/>
            <person name="Wilhelmsson P.K.I."/>
            <person name="Janitza P."/>
            <person name="Kern R."/>
            <person name="Heyl A."/>
            <person name="Rumpler F."/>
            <person name="Villalobos L.I.A.C."/>
            <person name="Clay J.M."/>
            <person name="Skokan R."/>
            <person name="Toyoda A."/>
            <person name="Suzuki Y."/>
            <person name="Kagoshima H."/>
            <person name="Schijlen E."/>
            <person name="Tajeshwar N."/>
            <person name="Catarino B."/>
            <person name="Hetherington A.J."/>
            <person name="Saltykova A."/>
            <person name="Bonnot C."/>
            <person name="Breuninger H."/>
            <person name="Symeonidi A."/>
            <person name="Radhakrishnan G.V."/>
            <person name="Van Nieuwerburgh F."/>
            <person name="Deforce D."/>
            <person name="Chang C."/>
            <person name="Karol K.G."/>
            <person name="Hedrich R."/>
            <person name="Ulvskov P."/>
            <person name="Glockner G."/>
            <person name="Delwiche C.F."/>
            <person name="Petrasek J."/>
            <person name="Van de Peer Y."/>
            <person name="Friml J."/>
            <person name="Beilby M."/>
            <person name="Dolan L."/>
            <person name="Kohara Y."/>
            <person name="Sugano S."/>
            <person name="Fujiyama A."/>
            <person name="Delaux P.-M."/>
            <person name="Quint M."/>
            <person name="TheiBen G."/>
            <person name="Hagemann M."/>
            <person name="Harholt J."/>
            <person name="Dunand C."/>
            <person name="Zachgo S."/>
            <person name="Langdale J."/>
            <person name="Maumus F."/>
            <person name="Straeten D.V.D."/>
            <person name="Gould S.B."/>
            <person name="Rensing S.A."/>
        </authorList>
    </citation>
    <scope>NUCLEOTIDE SEQUENCE [LARGE SCALE GENOMIC DNA]</scope>
    <source>
        <strain evidence="4 5">S276</strain>
    </source>
</reference>
<dbReference type="AlphaFoldDB" id="A0A388KVM5"/>
<gene>
    <name evidence="4" type="ORF">CBR_g17808</name>
</gene>
<feature type="compositionally biased region" description="Low complexity" evidence="2">
    <location>
        <begin position="168"/>
        <end position="188"/>
    </location>
</feature>
<organism evidence="4 5">
    <name type="scientific">Chara braunii</name>
    <name type="common">Braun's stonewort</name>
    <dbReference type="NCBI Taxonomy" id="69332"/>
    <lineage>
        <taxon>Eukaryota</taxon>
        <taxon>Viridiplantae</taxon>
        <taxon>Streptophyta</taxon>
        <taxon>Charophyceae</taxon>
        <taxon>Charales</taxon>
        <taxon>Characeae</taxon>
        <taxon>Chara</taxon>
    </lineage>
</organism>
<keyword evidence="1" id="KW-0479">Metal-binding</keyword>
<dbReference type="Gene3D" id="4.10.60.10">
    <property type="entry name" value="Zinc finger, CCHC-type"/>
    <property type="match status" value="1"/>
</dbReference>
<feature type="domain" description="CCHC-type" evidence="3">
    <location>
        <begin position="30"/>
        <end position="42"/>
    </location>
</feature>
<evidence type="ECO:0000313" key="5">
    <source>
        <dbReference type="Proteomes" id="UP000265515"/>
    </source>
</evidence>
<feature type="compositionally biased region" description="Basic residues" evidence="2">
    <location>
        <begin position="147"/>
        <end position="167"/>
    </location>
</feature>
<keyword evidence="1" id="KW-0862">Zinc</keyword>
<dbReference type="Proteomes" id="UP000265515">
    <property type="component" value="Unassembled WGS sequence"/>
</dbReference>
<feature type="region of interest" description="Disordered" evidence="2">
    <location>
        <begin position="208"/>
        <end position="261"/>
    </location>
</feature>
<accession>A0A388KVM5</accession>